<reference evidence="7 8" key="1">
    <citation type="submission" date="2023-08" db="EMBL/GenBank/DDBJ databases">
        <title>Pseudoalteromonas haloplanktis LL1 genome.</title>
        <authorList>
            <person name="Wu S."/>
        </authorList>
    </citation>
    <scope>NUCLEOTIDE SEQUENCE [LARGE SCALE GENOMIC DNA]</scope>
    <source>
        <strain evidence="7 8">LL1</strain>
    </source>
</reference>
<proteinExistence type="predicted"/>
<comment type="caution">
    <text evidence="7">The sequence shown here is derived from an EMBL/GenBank/DDBJ whole genome shotgun (WGS) entry which is preliminary data.</text>
</comment>
<evidence type="ECO:0000256" key="4">
    <source>
        <dbReference type="ARBA" id="ARBA00023136"/>
    </source>
</evidence>
<evidence type="ECO:0000256" key="1">
    <source>
        <dbReference type="ARBA" id="ARBA00004167"/>
    </source>
</evidence>
<organism evidence="7 8">
    <name type="scientific">Pseudoalteromonas haloplanktis</name>
    <name type="common">Alteromonas haloplanktis</name>
    <dbReference type="NCBI Taxonomy" id="228"/>
    <lineage>
        <taxon>Bacteria</taxon>
        <taxon>Pseudomonadati</taxon>
        <taxon>Pseudomonadota</taxon>
        <taxon>Gammaproteobacteria</taxon>
        <taxon>Alteromonadales</taxon>
        <taxon>Pseudoalteromonadaceae</taxon>
        <taxon>Pseudoalteromonas</taxon>
    </lineage>
</organism>
<dbReference type="Pfam" id="PF04357">
    <property type="entry name" value="TamB"/>
    <property type="match status" value="1"/>
</dbReference>
<keyword evidence="2" id="KW-0812">Transmembrane</keyword>
<dbReference type="EMBL" id="JAVIFY010000016">
    <property type="protein sequence ID" value="MDQ9093536.1"/>
    <property type="molecule type" value="Genomic_DNA"/>
</dbReference>
<dbReference type="RefSeq" id="WP_309039592.1">
    <property type="nucleotide sequence ID" value="NZ_JAVIFY010000016.1"/>
</dbReference>
<accession>A0ABU1BGK4</accession>
<evidence type="ECO:0000256" key="2">
    <source>
        <dbReference type="ARBA" id="ARBA00022692"/>
    </source>
</evidence>
<evidence type="ECO:0000256" key="3">
    <source>
        <dbReference type="ARBA" id="ARBA00022989"/>
    </source>
</evidence>
<evidence type="ECO:0000313" key="7">
    <source>
        <dbReference type="EMBL" id="MDQ9093536.1"/>
    </source>
</evidence>
<gene>
    <name evidence="7" type="ORF">RC083_18355</name>
</gene>
<evidence type="ECO:0000259" key="6">
    <source>
        <dbReference type="Pfam" id="PF04357"/>
    </source>
</evidence>
<feature type="domain" description="Translocation and assembly module TamB C-terminal" evidence="6">
    <location>
        <begin position="892"/>
        <end position="1228"/>
    </location>
</feature>
<comment type="subcellular location">
    <subcellularLocation>
        <location evidence="1">Membrane</location>
        <topology evidence="1">Single-pass membrane protein</topology>
    </subcellularLocation>
</comment>
<protein>
    <submittedName>
        <fullName evidence="7">Translocation/assembly module TamB domain-containing protein</fullName>
    </submittedName>
</protein>
<feature type="region of interest" description="Disordered" evidence="5">
    <location>
        <begin position="105"/>
        <end position="124"/>
    </location>
</feature>
<dbReference type="InterPro" id="IPR007452">
    <property type="entry name" value="TamB_C"/>
</dbReference>
<keyword evidence="3" id="KW-1133">Transmembrane helix</keyword>
<evidence type="ECO:0000256" key="5">
    <source>
        <dbReference type="SAM" id="MobiDB-lite"/>
    </source>
</evidence>
<name>A0ABU1BGK4_PSEHA</name>
<dbReference type="Proteomes" id="UP001226574">
    <property type="component" value="Unassembled WGS sequence"/>
</dbReference>
<keyword evidence="4" id="KW-0472">Membrane</keyword>
<dbReference type="PANTHER" id="PTHR36985:SF1">
    <property type="entry name" value="TRANSLOCATION AND ASSEMBLY MODULE SUBUNIT TAMB"/>
    <property type="match status" value="1"/>
</dbReference>
<keyword evidence="8" id="KW-1185">Reference proteome</keyword>
<dbReference type="PANTHER" id="PTHR36985">
    <property type="entry name" value="TRANSLOCATION AND ASSEMBLY MODULE SUBUNIT TAMB"/>
    <property type="match status" value="1"/>
</dbReference>
<evidence type="ECO:0000313" key="8">
    <source>
        <dbReference type="Proteomes" id="UP001226574"/>
    </source>
</evidence>
<sequence length="1230" mass="133496">MSKMKKITTALTLFFTSLLVLVFCLLFTAPGNQLIAYTATKLVDGLRIDIKNGRFLYNDSFDVRFQSDGLDFNAKNLKLDLYWWGCEGICIENMSAQAISLKLPQPTQTQAETEEEARVEEQPATSASDEISLPIGVSIKRIAIASFELDHASANVSVKKFVLAAFAQQSLVTLSSLKIAQVDVLLKETQAPPSEPLMALAALPDIHFSSPLAAKLEQLLISKVTLVQGEQSYEISDIKGSFAINKSELQLPSFSADYLQWHLASQLTANLADDTPVTAALTLNNPEHQVALAVAGDLRDLQLDVITEGQYPLTAKINADLKTTNFPFSINANIEQWLLEVESNQLKINDVQLTGKGNADDYTLQLMAQSQLAAYPKVRLESALKGGLTHINVEQLSLMANESKATLTASASWENGIESQFSGKLANLKAQYLTDTVSSDLSGQFNGVFNASQQQWQLKMTDTQLGGTVDDIPFSFVSDFDLNNSLHASIEKFELVSGENKLALSGNIAEQWKIKGLLHLNKPEQKNLPFTGVGEGKLAISGARLQPIVNLDVGLRDLSFADIQIANLALKTDFNYAADWQTNVSLKVTDANVAGQQINSFTIAAAGDKDDHQLQLDLNAVQGKAELEVAGKFAKNVWQGSLSNVLLSDNVIDFTTKPAVAIKFNIDTGDFSVQQHCWQSQNSKLCIDLLNQTAQLGQLNAKLENFDLTEIKHLLPDNIITEGGFAGQVKANWQASQLQSLSATINSHDLAAILINEEKRYRLPIDTFTLNAIADPRDANLQARLSSTVLGDINADIDAEDLAGQQLLSGQLVIDKILLTDLQPFIGTLEQLKGSISGQIALAGTLSAPLLNGELEVIDVNLQGEQLPVAIVDSNISITFDKTKATLDGKLNDAQGGKLALEGDIDWQGAQPAVNLAVVGEQFYVRAQQGVTFKVSPDLKIGLADNAFKLAGQVVVPYGRIEIEELPEGAVQVSDDEIIIDKQAEQTQAVPFDYDISLKLIVENDVRIDSFGLESKIEGDLSIKMDQQTPMIATGELNLREGTYRSFGQDLIIRTGQIGFSGPIDKPYLNIKAIRNPDNTANDVIAGITLTGNIEQPALKVFSEPAMDQAESLAYLLNGQPLDEGDSSTDAMLTQLLLAQGVSRSEGVVSKVGETFGLSDVSLSSKGSGDETKVEISGYVAPGIQVKYSVGIFDSLSEVAVRYQLLSQLYIEITSGLYQNVDILYKFDLD</sequence>